<keyword evidence="2" id="KW-1185">Reference proteome</keyword>
<comment type="caution">
    <text evidence="1">The sequence shown here is derived from an EMBL/GenBank/DDBJ whole genome shotgun (WGS) entry which is preliminary data.</text>
</comment>
<reference evidence="1 2" key="1">
    <citation type="submission" date="2017-02" db="EMBL/GenBank/DDBJ databases">
        <title>Whole genome shotgun sequence of Pantoea agglomerans strain AS1 isolated from a cycad, Zamia floridana in Central Florida, USA.</title>
        <authorList>
            <person name="Lata P."/>
            <person name="Govindarajan S."/>
            <person name="Qi F."/>
            <person name="Li J.-L."/>
            <person name="Maurya S.K."/>
            <person name="Sahoo M.K."/>
        </authorList>
    </citation>
    <scope>NUCLEOTIDE SEQUENCE [LARGE SCALE GENOMIC DNA]</scope>
    <source>
        <strain evidence="1 2">AS1</strain>
    </source>
</reference>
<name>A0A1V9DEX1_9GAMM</name>
<evidence type="ECO:0000313" key="2">
    <source>
        <dbReference type="Proteomes" id="UP000192769"/>
    </source>
</evidence>
<dbReference type="RefSeq" id="WP_081140222.1">
    <property type="nucleotide sequence ID" value="NZ_MWUE01000022.1"/>
</dbReference>
<dbReference type="EMBL" id="MWUE01000022">
    <property type="protein sequence ID" value="OQP32411.1"/>
    <property type="molecule type" value="Genomic_DNA"/>
</dbReference>
<organism evidence="1 2">
    <name type="scientific">Pantoea latae</name>
    <dbReference type="NCBI Taxonomy" id="1964541"/>
    <lineage>
        <taxon>Bacteria</taxon>
        <taxon>Pseudomonadati</taxon>
        <taxon>Pseudomonadota</taxon>
        <taxon>Gammaproteobacteria</taxon>
        <taxon>Enterobacterales</taxon>
        <taxon>Erwiniaceae</taxon>
        <taxon>Pantoea</taxon>
    </lineage>
</organism>
<evidence type="ECO:0000313" key="1">
    <source>
        <dbReference type="EMBL" id="OQP32411.1"/>
    </source>
</evidence>
<proteinExistence type="predicted"/>
<sequence>MLLQNDEKGHVIIGEAALHLALAKKEISVLTLIAELRRMAVDVKSDGRRVQLTEARKWLQGFIVPGRAKQPMPYLQVLAGLNEETK</sequence>
<protein>
    <submittedName>
        <fullName evidence="1">Uncharacterized protein</fullName>
    </submittedName>
</protein>
<dbReference type="Proteomes" id="UP000192769">
    <property type="component" value="Unassembled WGS sequence"/>
</dbReference>
<accession>A0A1V9DEX1</accession>
<gene>
    <name evidence="1" type="ORF">B2J69_14160</name>
</gene>
<dbReference type="AlphaFoldDB" id="A0A1V9DEX1"/>
<dbReference type="OrthoDB" id="6548079at2"/>